<name>A0A1T5A4K7_9BACT</name>
<dbReference type="RefSeq" id="WP_079682157.1">
    <property type="nucleotide sequence ID" value="NZ_FUYQ01000002.1"/>
</dbReference>
<reference evidence="2" key="1">
    <citation type="submission" date="2017-02" db="EMBL/GenBank/DDBJ databases">
        <authorList>
            <person name="Varghese N."/>
            <person name="Submissions S."/>
        </authorList>
    </citation>
    <scope>NUCLEOTIDE SEQUENCE [LARGE SCALE GENOMIC DNA]</scope>
    <source>
        <strain evidence="2">DSM 24967</strain>
    </source>
</reference>
<accession>A0A1T5A4K7</accession>
<evidence type="ECO:0000313" key="1">
    <source>
        <dbReference type="EMBL" id="SKB29941.1"/>
    </source>
</evidence>
<dbReference type="Gene3D" id="3.40.50.150">
    <property type="entry name" value="Vaccinia Virus protein VP39"/>
    <property type="match status" value="1"/>
</dbReference>
<dbReference type="SUPFAM" id="SSF53335">
    <property type="entry name" value="S-adenosyl-L-methionine-dependent methyltransferases"/>
    <property type="match status" value="1"/>
</dbReference>
<organism evidence="1 2">
    <name type="scientific">Parabacteroides chartae</name>
    <dbReference type="NCBI Taxonomy" id="1037355"/>
    <lineage>
        <taxon>Bacteria</taxon>
        <taxon>Pseudomonadati</taxon>
        <taxon>Bacteroidota</taxon>
        <taxon>Bacteroidia</taxon>
        <taxon>Bacteroidales</taxon>
        <taxon>Tannerellaceae</taxon>
        <taxon>Parabacteroides</taxon>
    </lineage>
</organism>
<dbReference type="Proteomes" id="UP000190852">
    <property type="component" value="Unassembled WGS sequence"/>
</dbReference>
<sequence>MQIIPKSKNALRRSILLYRRVRYRKGYGVHSPFVYNLITKVIEESGHFYLLDDIALTRLKLQYREELVSYPDKKKKGAIVQKTLGQLVQKRAISPKQGALLFKIVNYFKPVHILQIGTNMGLSTLYLTSYASGLQCIALESNPAFASVARETFKQARNPIDLREGDYTDLLPKALEDMEAVDFVYFNMQDDDICCSSLFNKCVEQTHQNSVFVFKGIKSSSKMRIAWKEICSHPKVTVTMDLYALGIVFFNDKLHKRNYITYY</sequence>
<dbReference type="InterPro" id="IPR029063">
    <property type="entry name" value="SAM-dependent_MTases_sf"/>
</dbReference>
<protein>
    <recommendedName>
        <fullName evidence="3">Methyltransferase domain-containing protein</fullName>
    </recommendedName>
</protein>
<keyword evidence="2" id="KW-1185">Reference proteome</keyword>
<dbReference type="EMBL" id="FUYQ01000002">
    <property type="protein sequence ID" value="SKB29941.1"/>
    <property type="molecule type" value="Genomic_DNA"/>
</dbReference>
<gene>
    <name evidence="1" type="ORF">SAMN05660349_00423</name>
</gene>
<proteinExistence type="predicted"/>
<dbReference type="AlphaFoldDB" id="A0A1T5A4K7"/>
<evidence type="ECO:0008006" key="3">
    <source>
        <dbReference type="Google" id="ProtNLM"/>
    </source>
</evidence>
<evidence type="ECO:0000313" key="2">
    <source>
        <dbReference type="Proteomes" id="UP000190852"/>
    </source>
</evidence>